<organism evidence="1 2">
    <name type="scientific">Tinamus guttatus</name>
    <name type="common">White-throated tinamou</name>
    <dbReference type="NCBI Taxonomy" id="94827"/>
    <lineage>
        <taxon>Eukaryota</taxon>
        <taxon>Metazoa</taxon>
        <taxon>Chordata</taxon>
        <taxon>Craniata</taxon>
        <taxon>Vertebrata</taxon>
        <taxon>Euteleostomi</taxon>
        <taxon>Archelosauria</taxon>
        <taxon>Archosauria</taxon>
        <taxon>Dinosauria</taxon>
        <taxon>Saurischia</taxon>
        <taxon>Theropoda</taxon>
        <taxon>Coelurosauria</taxon>
        <taxon>Aves</taxon>
        <taxon>Palaeognathae</taxon>
        <taxon>Tinamiformes</taxon>
        <taxon>Tinamidae</taxon>
        <taxon>Tinamus</taxon>
    </lineage>
</organism>
<gene>
    <name evidence="1" type="ORF">N309_10511</name>
</gene>
<accession>A0A099ZC96</accession>
<dbReference type="AlphaFoldDB" id="A0A099ZC96"/>
<keyword evidence="2" id="KW-1185">Reference proteome</keyword>
<sequence length="55" mass="6490">NGLKLHQGRFRLDFRKNFYVERGVKHWNRLPREVVESPSPAVLKKRVDEALGDMV</sequence>
<protein>
    <recommendedName>
        <fullName evidence="3">Nidogen G2 beta-barrel domain-containing protein</fullName>
    </recommendedName>
</protein>
<name>A0A099ZC96_TINGU</name>
<dbReference type="Proteomes" id="UP000053641">
    <property type="component" value="Unassembled WGS sequence"/>
</dbReference>
<dbReference type="EMBL" id="KL892048">
    <property type="protein sequence ID" value="KGL79391.1"/>
    <property type="molecule type" value="Genomic_DNA"/>
</dbReference>
<proteinExistence type="predicted"/>
<evidence type="ECO:0000313" key="2">
    <source>
        <dbReference type="Proteomes" id="UP000053641"/>
    </source>
</evidence>
<evidence type="ECO:0000313" key="1">
    <source>
        <dbReference type="EMBL" id="KGL79391.1"/>
    </source>
</evidence>
<feature type="non-terminal residue" evidence="1">
    <location>
        <position position="55"/>
    </location>
</feature>
<evidence type="ECO:0008006" key="3">
    <source>
        <dbReference type="Google" id="ProtNLM"/>
    </source>
</evidence>
<feature type="non-terminal residue" evidence="1">
    <location>
        <position position="1"/>
    </location>
</feature>
<reference evidence="1 2" key="1">
    <citation type="submission" date="2014-06" db="EMBL/GenBank/DDBJ databases">
        <title>Genome evolution of avian class.</title>
        <authorList>
            <person name="Zhang G."/>
            <person name="Li C."/>
        </authorList>
    </citation>
    <scope>NUCLEOTIDE SEQUENCE [LARGE SCALE GENOMIC DNA]</scope>
    <source>
        <strain evidence="1">BGI_N309</strain>
    </source>
</reference>